<organism evidence="2 3">
    <name type="scientific">Candidatus Magnetoglobus multicellularis str. Araruama</name>
    <dbReference type="NCBI Taxonomy" id="890399"/>
    <lineage>
        <taxon>Bacteria</taxon>
        <taxon>Pseudomonadati</taxon>
        <taxon>Thermodesulfobacteriota</taxon>
        <taxon>Desulfobacteria</taxon>
        <taxon>Desulfobacterales</taxon>
        <taxon>Desulfobacteraceae</taxon>
        <taxon>Candidatus Magnetoglobus</taxon>
    </lineage>
</organism>
<dbReference type="InterPro" id="IPR021744">
    <property type="entry name" value="CbiG_N"/>
</dbReference>
<feature type="domain" description="Cobalamin synthesis G N-terminal" evidence="1">
    <location>
        <begin position="53"/>
        <end position="133"/>
    </location>
</feature>
<protein>
    <recommendedName>
        <fullName evidence="1">Cobalamin synthesis G N-terminal domain-containing protein</fullName>
    </recommendedName>
</protein>
<evidence type="ECO:0000259" key="1">
    <source>
        <dbReference type="Pfam" id="PF11760"/>
    </source>
</evidence>
<dbReference type="PANTHER" id="PTHR37477">
    <property type="entry name" value="COBALT-PRECORRIN-5A HYDROLASE"/>
    <property type="match status" value="1"/>
</dbReference>
<sequence>MNTEHDIAIWALTPSGINIARQLTKKLKKTSLFYSKSIDDNTGAITFEKLSQAVSEYFQRFKGHIFIMSTGIVVRVIANHIKHKAKDPAVVVVDDSARFAISLISGHIGGANELAFSISNILSCTPVITTATDVNNLPAIDMIAKQQSLIIENHDMIKQINMAFIKNKRSCCMIHITC</sequence>
<dbReference type="InterPro" id="IPR052553">
    <property type="entry name" value="CbiG_hydrolase"/>
</dbReference>
<dbReference type="PANTHER" id="PTHR37477:SF1">
    <property type="entry name" value="COBALT-PRECORRIN-5A HYDROLASE"/>
    <property type="match status" value="1"/>
</dbReference>
<evidence type="ECO:0000313" key="3">
    <source>
        <dbReference type="Proteomes" id="UP000189670"/>
    </source>
</evidence>
<dbReference type="AlphaFoldDB" id="A0A1V1P344"/>
<gene>
    <name evidence="2" type="ORF">OMM_04060</name>
</gene>
<proteinExistence type="predicted"/>
<evidence type="ECO:0000313" key="2">
    <source>
        <dbReference type="EMBL" id="ETR69240.1"/>
    </source>
</evidence>
<dbReference type="Proteomes" id="UP000189670">
    <property type="component" value="Unassembled WGS sequence"/>
</dbReference>
<dbReference type="Gene3D" id="3.40.50.11220">
    <property type="match status" value="1"/>
</dbReference>
<accession>A0A1V1P344</accession>
<dbReference type="Pfam" id="PF11760">
    <property type="entry name" value="CbiG_N"/>
    <property type="match status" value="1"/>
</dbReference>
<dbReference type="SUPFAM" id="SSF159672">
    <property type="entry name" value="CbiG N-terminal domain-like"/>
    <property type="match status" value="1"/>
</dbReference>
<name>A0A1V1P344_9BACT</name>
<comment type="caution">
    <text evidence="2">The sequence shown here is derived from an EMBL/GenBank/DDBJ whole genome shotgun (WGS) entry which is preliminary data.</text>
</comment>
<dbReference type="EMBL" id="ATBP01000699">
    <property type="protein sequence ID" value="ETR69240.1"/>
    <property type="molecule type" value="Genomic_DNA"/>
</dbReference>
<dbReference type="InterPro" id="IPR038029">
    <property type="entry name" value="GbiG_N_sf"/>
</dbReference>
<reference evidence="3" key="1">
    <citation type="submission" date="2012-11" db="EMBL/GenBank/DDBJ databases">
        <authorList>
            <person name="Lucero-Rivera Y.E."/>
            <person name="Tovar-Ramirez D."/>
        </authorList>
    </citation>
    <scope>NUCLEOTIDE SEQUENCE [LARGE SCALE GENOMIC DNA]</scope>
    <source>
        <strain evidence="3">Araruama</strain>
    </source>
</reference>